<evidence type="ECO:0000313" key="4">
    <source>
        <dbReference type="EMBL" id="MBD0423408.1"/>
    </source>
</evidence>
<dbReference type="RefSeq" id="WP_188184341.1">
    <property type="nucleotide sequence ID" value="NZ_JACVQF010000222.1"/>
</dbReference>
<evidence type="ECO:0000313" key="5">
    <source>
        <dbReference type="Proteomes" id="UP000621210"/>
    </source>
</evidence>
<proteinExistence type="predicted"/>
<dbReference type="InterPro" id="IPR029063">
    <property type="entry name" value="SAM-dependent_MTases_sf"/>
</dbReference>
<keyword evidence="5" id="KW-1185">Reference proteome</keyword>
<sequence>MTTQENYGPTSYGEELADIYDNWIVRLQEDTEPTVRFLADVAERVAKDTGERRVLELGVGTGRVALPLAARGVDVTGIDASGEMLDRLRAKPGSDAVSLVHGDFVEPDVQGPFGTVYVVFNTLYSLATQEDQIRCLAGAAALLPEGGAFVFQGFVPDTARFEMARQSGQQMEVARSGDTSLNLGIDRHDPVRQHMYPHYSLKDSGSGREHTVRFRYVWPSELDLMARLAGLTLEHRFADWDGGAFDAGSQAHVSVYRKTGPVRP</sequence>
<dbReference type="EMBL" id="JACVQF010000222">
    <property type="protein sequence ID" value="MBD0423408.1"/>
    <property type="molecule type" value="Genomic_DNA"/>
</dbReference>
<evidence type="ECO:0000256" key="2">
    <source>
        <dbReference type="ARBA" id="ARBA00022679"/>
    </source>
</evidence>
<gene>
    <name evidence="4" type="ORF">H0H10_30310</name>
</gene>
<comment type="caution">
    <text evidence="4">The sequence shown here is derived from an EMBL/GenBank/DDBJ whole genome shotgun (WGS) entry which is preliminary data.</text>
</comment>
<protein>
    <submittedName>
        <fullName evidence="4">Class I SAM-dependent methyltransferase</fullName>
    </submittedName>
</protein>
<dbReference type="AlphaFoldDB" id="A0A926LB89"/>
<dbReference type="InterPro" id="IPR041698">
    <property type="entry name" value="Methyltransf_25"/>
</dbReference>
<organism evidence="4 5">
    <name type="scientific">Streptomyces griseicoloratus</name>
    <dbReference type="NCBI Taxonomy" id="2752516"/>
    <lineage>
        <taxon>Bacteria</taxon>
        <taxon>Bacillati</taxon>
        <taxon>Actinomycetota</taxon>
        <taxon>Actinomycetes</taxon>
        <taxon>Kitasatosporales</taxon>
        <taxon>Streptomycetaceae</taxon>
        <taxon>Streptomyces</taxon>
    </lineage>
</organism>
<dbReference type="GO" id="GO:0017000">
    <property type="term" value="P:antibiotic biosynthetic process"/>
    <property type="evidence" value="ECO:0007669"/>
    <property type="project" value="UniProtKB-ARBA"/>
</dbReference>
<reference evidence="4" key="2">
    <citation type="submission" date="2020-09" db="EMBL/GenBank/DDBJ databases">
        <authorList>
            <person name="Luo X."/>
        </authorList>
    </citation>
    <scope>NUCLEOTIDE SEQUENCE</scope>
    <source>
        <strain evidence="4">TRM S81-3</strain>
    </source>
</reference>
<dbReference type="GO" id="GO:0008168">
    <property type="term" value="F:methyltransferase activity"/>
    <property type="evidence" value="ECO:0007669"/>
    <property type="project" value="UniProtKB-KW"/>
</dbReference>
<dbReference type="Pfam" id="PF13649">
    <property type="entry name" value="Methyltransf_25"/>
    <property type="match status" value="1"/>
</dbReference>
<feature type="domain" description="Methyltransferase" evidence="3">
    <location>
        <begin position="54"/>
        <end position="147"/>
    </location>
</feature>
<name>A0A926LB89_9ACTN</name>
<dbReference type="GO" id="GO:0032259">
    <property type="term" value="P:methylation"/>
    <property type="evidence" value="ECO:0007669"/>
    <property type="project" value="UniProtKB-KW"/>
</dbReference>
<evidence type="ECO:0000259" key="3">
    <source>
        <dbReference type="Pfam" id="PF13649"/>
    </source>
</evidence>
<evidence type="ECO:0000256" key="1">
    <source>
        <dbReference type="ARBA" id="ARBA00022603"/>
    </source>
</evidence>
<dbReference type="SUPFAM" id="SSF53335">
    <property type="entry name" value="S-adenosyl-L-methionine-dependent methyltransferases"/>
    <property type="match status" value="1"/>
</dbReference>
<keyword evidence="1 4" id="KW-0489">Methyltransferase</keyword>
<dbReference type="PANTHER" id="PTHR43861:SF1">
    <property type="entry name" value="TRANS-ACONITATE 2-METHYLTRANSFERASE"/>
    <property type="match status" value="1"/>
</dbReference>
<dbReference type="Gene3D" id="3.40.50.150">
    <property type="entry name" value="Vaccinia Virus protein VP39"/>
    <property type="match status" value="2"/>
</dbReference>
<reference evidence="4" key="1">
    <citation type="submission" date="2020-09" db="EMBL/GenBank/DDBJ databases">
        <title>Streptomyces grisecoloratus sp. nov., isolated from cotton soil.</title>
        <authorList>
            <person name="Xing L."/>
        </authorList>
    </citation>
    <scope>NUCLEOTIDE SEQUENCE</scope>
    <source>
        <strain evidence="4">TRM S81-3</strain>
    </source>
</reference>
<dbReference type="PANTHER" id="PTHR43861">
    <property type="entry name" value="TRANS-ACONITATE 2-METHYLTRANSFERASE-RELATED"/>
    <property type="match status" value="1"/>
</dbReference>
<accession>A0A926LB89</accession>
<keyword evidence="2" id="KW-0808">Transferase</keyword>
<dbReference type="Proteomes" id="UP000621210">
    <property type="component" value="Unassembled WGS sequence"/>
</dbReference>
<dbReference type="CDD" id="cd02440">
    <property type="entry name" value="AdoMet_MTases"/>
    <property type="match status" value="1"/>
</dbReference>